<evidence type="ECO:0000313" key="1">
    <source>
        <dbReference type="EMBL" id="KAL2047523.1"/>
    </source>
</evidence>
<accession>A0ABR4AQV8</accession>
<proteinExistence type="predicted"/>
<dbReference type="Gene3D" id="3.40.50.150">
    <property type="entry name" value="Vaccinia Virus protein VP39"/>
    <property type="match status" value="1"/>
</dbReference>
<comment type="caution">
    <text evidence="1">The sequence shown here is derived from an EMBL/GenBank/DDBJ whole genome shotgun (WGS) entry which is preliminary data.</text>
</comment>
<name>A0ABR4AQV8_9LECA</name>
<reference evidence="1 2" key="1">
    <citation type="submission" date="2024-09" db="EMBL/GenBank/DDBJ databases">
        <title>Rethinking Asexuality: The Enigmatic Case of Functional Sexual Genes in Lepraria (Stereocaulaceae).</title>
        <authorList>
            <person name="Doellman M."/>
            <person name="Sun Y."/>
            <person name="Barcenas-Pena A."/>
            <person name="Lumbsch H.T."/>
            <person name="Grewe F."/>
        </authorList>
    </citation>
    <scope>NUCLEOTIDE SEQUENCE [LARGE SCALE GENOMIC DNA]</scope>
    <source>
        <strain evidence="1 2">Grewe 0041</strain>
    </source>
</reference>
<organism evidence="1 2">
    <name type="scientific">Lepraria finkii</name>
    <dbReference type="NCBI Taxonomy" id="1340010"/>
    <lineage>
        <taxon>Eukaryota</taxon>
        <taxon>Fungi</taxon>
        <taxon>Dikarya</taxon>
        <taxon>Ascomycota</taxon>
        <taxon>Pezizomycotina</taxon>
        <taxon>Lecanoromycetes</taxon>
        <taxon>OSLEUM clade</taxon>
        <taxon>Lecanoromycetidae</taxon>
        <taxon>Lecanorales</taxon>
        <taxon>Lecanorineae</taxon>
        <taxon>Stereocaulaceae</taxon>
        <taxon>Lepraria</taxon>
    </lineage>
</organism>
<protein>
    <submittedName>
        <fullName evidence="1">Uncharacterized protein</fullName>
    </submittedName>
</protein>
<evidence type="ECO:0000313" key="2">
    <source>
        <dbReference type="Proteomes" id="UP001590951"/>
    </source>
</evidence>
<dbReference type="InterPro" id="IPR029063">
    <property type="entry name" value="SAM-dependent_MTases_sf"/>
</dbReference>
<dbReference type="SUPFAM" id="SSF53335">
    <property type="entry name" value="S-adenosyl-L-methionine-dependent methyltransferases"/>
    <property type="match status" value="1"/>
</dbReference>
<keyword evidence="2" id="KW-1185">Reference proteome</keyword>
<dbReference type="Proteomes" id="UP001590951">
    <property type="component" value="Unassembled WGS sequence"/>
</dbReference>
<sequence length="100" mass="11510">MLFERPSWKYGIERGGMDTVLSVSVICGMPSPQETTKGMYELFKPGGQMIIYEHVESHDTISHFVQGIYNIVWPFSFGEYLMKAGKWSKVELEPKKEDDD</sequence>
<dbReference type="EMBL" id="JBHFEH010000098">
    <property type="protein sequence ID" value="KAL2047523.1"/>
    <property type="molecule type" value="Genomic_DNA"/>
</dbReference>
<gene>
    <name evidence="1" type="ORF">ABVK25_011452</name>
</gene>